<dbReference type="PROSITE" id="PS50206">
    <property type="entry name" value="RHODANESE_3"/>
    <property type="match status" value="1"/>
</dbReference>
<dbReference type="SUPFAM" id="SSF52821">
    <property type="entry name" value="Rhodanese/Cell cycle control phosphatase"/>
    <property type="match status" value="1"/>
</dbReference>
<dbReference type="Gene3D" id="3.40.250.10">
    <property type="entry name" value="Rhodanese-like domain"/>
    <property type="match status" value="1"/>
</dbReference>
<dbReference type="CDD" id="cd00158">
    <property type="entry name" value="RHOD"/>
    <property type="match status" value="1"/>
</dbReference>
<dbReference type="SMART" id="SM00450">
    <property type="entry name" value="RHOD"/>
    <property type="match status" value="1"/>
</dbReference>
<feature type="domain" description="Rhodanese" evidence="1">
    <location>
        <begin position="15"/>
        <end position="97"/>
    </location>
</feature>
<gene>
    <name evidence="2" type="ORF">QQ008_20550</name>
</gene>
<name>A0ABT8KW15_9BACT</name>
<dbReference type="RefSeq" id="WP_346753816.1">
    <property type="nucleotide sequence ID" value="NZ_JAUJEA010000008.1"/>
</dbReference>
<dbReference type="PANTHER" id="PTHR43031">
    <property type="entry name" value="FAD-DEPENDENT OXIDOREDUCTASE"/>
    <property type="match status" value="1"/>
</dbReference>
<dbReference type="InterPro" id="IPR001763">
    <property type="entry name" value="Rhodanese-like_dom"/>
</dbReference>
<evidence type="ECO:0000313" key="3">
    <source>
        <dbReference type="Proteomes" id="UP001172082"/>
    </source>
</evidence>
<evidence type="ECO:0000259" key="1">
    <source>
        <dbReference type="PROSITE" id="PS50206"/>
    </source>
</evidence>
<evidence type="ECO:0000313" key="2">
    <source>
        <dbReference type="EMBL" id="MDN5203793.1"/>
    </source>
</evidence>
<reference evidence="2" key="1">
    <citation type="submission" date="2023-06" db="EMBL/GenBank/DDBJ databases">
        <title>Genomic of Parafulvivirga corallium.</title>
        <authorList>
            <person name="Wang G."/>
        </authorList>
    </citation>
    <scope>NUCLEOTIDE SEQUENCE</scope>
    <source>
        <strain evidence="2">BMA10</strain>
    </source>
</reference>
<accession>A0ABT8KW15</accession>
<dbReference type="EMBL" id="JAUJEA010000008">
    <property type="protein sequence ID" value="MDN5203793.1"/>
    <property type="molecule type" value="Genomic_DNA"/>
</dbReference>
<dbReference type="Pfam" id="PF00581">
    <property type="entry name" value="Rhodanese"/>
    <property type="match status" value="1"/>
</dbReference>
<dbReference type="Proteomes" id="UP001172082">
    <property type="component" value="Unassembled WGS sequence"/>
</dbReference>
<dbReference type="InterPro" id="IPR036873">
    <property type="entry name" value="Rhodanese-like_dom_sf"/>
</dbReference>
<comment type="caution">
    <text evidence="2">The sequence shown here is derived from an EMBL/GenBank/DDBJ whole genome shotgun (WGS) entry which is preliminary data.</text>
</comment>
<dbReference type="PANTHER" id="PTHR43031:SF1">
    <property type="entry name" value="PYRIDINE NUCLEOTIDE-DISULPHIDE OXIDOREDUCTASE"/>
    <property type="match status" value="1"/>
</dbReference>
<keyword evidence="3" id="KW-1185">Reference proteome</keyword>
<proteinExistence type="predicted"/>
<protein>
    <submittedName>
        <fullName evidence="2">Rhodanese-like domain-containing protein</fullName>
    </submittedName>
</protein>
<organism evidence="2 3">
    <name type="scientific">Splendidivirga corallicola</name>
    <dbReference type="NCBI Taxonomy" id="3051826"/>
    <lineage>
        <taxon>Bacteria</taxon>
        <taxon>Pseudomonadati</taxon>
        <taxon>Bacteroidota</taxon>
        <taxon>Cytophagia</taxon>
        <taxon>Cytophagales</taxon>
        <taxon>Splendidivirgaceae</taxon>
        <taxon>Splendidivirga</taxon>
    </lineage>
</organism>
<dbReference type="InterPro" id="IPR050229">
    <property type="entry name" value="GlpE_sulfurtransferase"/>
</dbReference>
<sequence>MDDITPQDLKSRIEGSESLNILDVRETWEHEEKNIGGENVPLGTLPHRLGEIDHWKEEELIVYCRTGNRSGNAKKFLEQQGFTKVRNLLEGIEGYLKQ</sequence>